<accession>A0A7I7YYH0</accession>
<proteinExistence type="predicted"/>
<dbReference type="EMBL" id="AP022614">
    <property type="protein sequence ID" value="BBZ46367.1"/>
    <property type="molecule type" value="Genomic_DNA"/>
</dbReference>
<evidence type="ECO:0008006" key="4">
    <source>
        <dbReference type="Google" id="ProtNLM"/>
    </source>
</evidence>
<dbReference type="AlphaFoldDB" id="A0A7I7YYH0"/>
<protein>
    <recommendedName>
        <fullName evidence="4">DUF732 domain-containing protein</fullName>
    </recommendedName>
</protein>
<keyword evidence="3" id="KW-1185">Reference proteome</keyword>
<feature type="region of interest" description="Disordered" evidence="1">
    <location>
        <begin position="1"/>
        <end position="25"/>
    </location>
</feature>
<feature type="region of interest" description="Disordered" evidence="1">
    <location>
        <begin position="148"/>
        <end position="172"/>
    </location>
</feature>
<evidence type="ECO:0000313" key="3">
    <source>
        <dbReference type="Proteomes" id="UP000467105"/>
    </source>
</evidence>
<dbReference type="Proteomes" id="UP000467105">
    <property type="component" value="Chromosome"/>
</dbReference>
<dbReference type="RefSeq" id="WP_085268640.1">
    <property type="nucleotide sequence ID" value="NZ_AP022614.1"/>
</dbReference>
<feature type="compositionally biased region" description="Low complexity" evidence="1">
    <location>
        <begin position="160"/>
        <end position="172"/>
    </location>
</feature>
<organism evidence="2 3">
    <name type="scientific">Mycobacterium parmense</name>
    <dbReference type="NCBI Taxonomy" id="185642"/>
    <lineage>
        <taxon>Bacteria</taxon>
        <taxon>Bacillati</taxon>
        <taxon>Actinomycetota</taxon>
        <taxon>Actinomycetes</taxon>
        <taxon>Mycobacteriales</taxon>
        <taxon>Mycobacteriaceae</taxon>
        <taxon>Mycobacterium</taxon>
        <taxon>Mycobacterium simiae complex</taxon>
    </lineage>
</organism>
<sequence length="228" mass="21927">MTAPTSDGARGEQTTPRALGVRTPADRIKPMLRPLVVAAGVIAAGAASMPTAHADPPPGSPLTNLGIGNNGPMSNALAGMGQSICPMLVQPGATVASIASQLTGSGGVSPGIAGMVATMAIQMGCPGFMQSLANGQMPGVLQGPLQGLAGNPGSPGPLGLPGANPAPGMPMAPLGANPAPGMPMAPLGANPAPGMPMAPLGPNPAPGTPVAPPQSGPVTTGVLRMPFM</sequence>
<name>A0A7I7YYH0_9MYCO</name>
<evidence type="ECO:0000313" key="2">
    <source>
        <dbReference type="EMBL" id="BBZ46367.1"/>
    </source>
</evidence>
<evidence type="ECO:0000256" key="1">
    <source>
        <dbReference type="SAM" id="MobiDB-lite"/>
    </source>
</evidence>
<dbReference type="OrthoDB" id="4743565at2"/>
<gene>
    <name evidence="2" type="ORF">MPRM_36480</name>
</gene>
<reference evidence="2 3" key="1">
    <citation type="journal article" date="2019" name="Emerg. Microbes Infect.">
        <title>Comprehensive subspecies identification of 175 nontuberculous mycobacteria species based on 7547 genomic profiles.</title>
        <authorList>
            <person name="Matsumoto Y."/>
            <person name="Kinjo T."/>
            <person name="Motooka D."/>
            <person name="Nabeya D."/>
            <person name="Jung N."/>
            <person name="Uechi K."/>
            <person name="Horii T."/>
            <person name="Iida T."/>
            <person name="Fujita J."/>
            <person name="Nakamura S."/>
        </authorList>
    </citation>
    <scope>NUCLEOTIDE SEQUENCE [LARGE SCALE GENOMIC DNA]</scope>
    <source>
        <strain evidence="2 3">JCM 14742</strain>
    </source>
</reference>